<dbReference type="Proteomes" id="UP000272528">
    <property type="component" value="Chromosome"/>
</dbReference>
<reference evidence="3" key="1">
    <citation type="submission" date="2018-12" db="EMBL/GenBank/DDBJ databases">
        <title>Genome sequence of Peanibacillus sp.</title>
        <authorList>
            <person name="Subramani G."/>
            <person name="Srinivasan S."/>
            <person name="Kim M.K."/>
        </authorList>
    </citation>
    <scope>NUCLEOTIDE SEQUENCE [LARGE SCALE GENOMIC DNA]</scope>
    <source>
        <strain evidence="3">18JY67-1</strain>
    </source>
</reference>
<dbReference type="EMBL" id="CP034437">
    <property type="protein sequence ID" value="AZN41322.1"/>
    <property type="molecule type" value="Genomic_DNA"/>
</dbReference>
<accession>A0A3S9A6G4</accession>
<dbReference type="KEGG" id="palb:EJC50_17830"/>
<feature type="transmembrane region" description="Helical" evidence="1">
    <location>
        <begin position="73"/>
        <end position="103"/>
    </location>
</feature>
<keyword evidence="3" id="KW-1185">Reference proteome</keyword>
<dbReference type="OrthoDB" id="9789346at2"/>
<proteinExistence type="predicted"/>
<evidence type="ECO:0000256" key="1">
    <source>
        <dbReference type="SAM" id="Phobius"/>
    </source>
</evidence>
<keyword evidence="1" id="KW-0472">Membrane</keyword>
<sequence>MKGIGYAILGGVFLTLQSTANAAIGTRLGTWHAATLTQGTGFVAALVILWMTREQSWRKLSQVKLRYRLGGMLAAVIIFSNITAFHNNGAALTVSSLLIAQILATLGMEKAGWFGKHTLQLRLPQWLGIGLMITGILCLSF</sequence>
<protein>
    <submittedName>
        <fullName evidence="2">DMT family transporter</fullName>
    </submittedName>
</protein>
<keyword evidence="1" id="KW-0812">Transmembrane</keyword>
<dbReference type="InterPro" id="IPR006750">
    <property type="entry name" value="YdcZ"/>
</dbReference>
<evidence type="ECO:0000313" key="2">
    <source>
        <dbReference type="EMBL" id="AZN41322.1"/>
    </source>
</evidence>
<name>A0A3S9A6G4_9BACL</name>
<gene>
    <name evidence="2" type="ORF">EJC50_17830</name>
</gene>
<dbReference type="Pfam" id="PF04657">
    <property type="entry name" value="DMT_YdcZ"/>
    <property type="match status" value="1"/>
</dbReference>
<evidence type="ECO:0000313" key="3">
    <source>
        <dbReference type="Proteomes" id="UP000272528"/>
    </source>
</evidence>
<organism evidence="2 3">
    <name type="scientific">Paenibacillus albus</name>
    <dbReference type="NCBI Taxonomy" id="2495582"/>
    <lineage>
        <taxon>Bacteria</taxon>
        <taxon>Bacillati</taxon>
        <taxon>Bacillota</taxon>
        <taxon>Bacilli</taxon>
        <taxon>Bacillales</taxon>
        <taxon>Paenibacillaceae</taxon>
        <taxon>Paenibacillus</taxon>
    </lineage>
</organism>
<dbReference type="PANTHER" id="PTHR34821">
    <property type="entry name" value="INNER MEMBRANE PROTEIN YDCZ"/>
    <property type="match status" value="1"/>
</dbReference>
<dbReference type="RefSeq" id="WP_126017029.1">
    <property type="nucleotide sequence ID" value="NZ_CP034437.1"/>
</dbReference>
<dbReference type="AlphaFoldDB" id="A0A3S9A6G4"/>
<dbReference type="PANTHER" id="PTHR34821:SF2">
    <property type="entry name" value="INNER MEMBRANE PROTEIN YDCZ"/>
    <property type="match status" value="1"/>
</dbReference>
<keyword evidence="1" id="KW-1133">Transmembrane helix</keyword>
<feature type="transmembrane region" description="Helical" evidence="1">
    <location>
        <begin position="32"/>
        <end position="52"/>
    </location>
</feature>
<feature type="transmembrane region" description="Helical" evidence="1">
    <location>
        <begin position="123"/>
        <end position="140"/>
    </location>
</feature>
<dbReference type="GO" id="GO:0005886">
    <property type="term" value="C:plasma membrane"/>
    <property type="evidence" value="ECO:0007669"/>
    <property type="project" value="TreeGrafter"/>
</dbReference>